<feature type="binding site" evidence="3 4">
    <location>
        <position position="119"/>
    </location>
    <ligand>
        <name>Zn(2+)</name>
        <dbReference type="ChEBI" id="CHEBI:29105"/>
    </ligand>
</feature>
<keyword evidence="3 4" id="KW-0862">Zinc</keyword>
<proteinExistence type="inferred from homology"/>
<feature type="binding site" evidence="3">
    <location>
        <begin position="175"/>
        <end position="177"/>
    </location>
    <ligand>
        <name>NAD(+)</name>
        <dbReference type="ChEBI" id="CHEBI:57540"/>
    </ligand>
</feature>
<keyword evidence="3 4" id="KW-0479">Metal-binding</keyword>
<comment type="similarity">
    <text evidence="3">Belongs to the sirtuin family. Class III subfamily.</text>
</comment>
<feature type="binding site" evidence="3">
    <location>
        <begin position="90"/>
        <end position="93"/>
    </location>
    <ligand>
        <name>NAD(+)</name>
        <dbReference type="ChEBI" id="CHEBI:57540"/>
    </ligand>
</feature>
<reference evidence="6 7" key="1">
    <citation type="submission" date="2020-10" db="EMBL/GenBank/DDBJ databases">
        <title>Aquamicrobium zhengzhouensis sp. nov., a exopolysaccharide producing bacterium isolated from farmland soil.</title>
        <authorList>
            <person name="Wang X."/>
        </authorList>
    </citation>
    <scope>NUCLEOTIDE SEQUENCE [LARGE SCALE GENOMIC DNA]</scope>
    <source>
        <strain evidence="7">cd-1</strain>
    </source>
</reference>
<feature type="binding site" evidence="3">
    <location>
        <position position="219"/>
    </location>
    <ligand>
        <name>NAD(+)</name>
        <dbReference type="ChEBI" id="CHEBI:57540"/>
    </ligand>
</feature>
<organism evidence="6 7">
    <name type="scientific">Aquamicrobium zhengzhouense</name>
    <dbReference type="NCBI Taxonomy" id="2781738"/>
    <lineage>
        <taxon>Bacteria</taxon>
        <taxon>Pseudomonadati</taxon>
        <taxon>Pseudomonadota</taxon>
        <taxon>Alphaproteobacteria</taxon>
        <taxon>Hyphomicrobiales</taxon>
        <taxon>Phyllobacteriaceae</taxon>
        <taxon>Aquamicrobium</taxon>
    </lineage>
</organism>
<dbReference type="EMBL" id="JADGMQ010000012">
    <property type="protein sequence ID" value="MBI1621983.1"/>
    <property type="molecule type" value="Genomic_DNA"/>
</dbReference>
<evidence type="ECO:0000256" key="1">
    <source>
        <dbReference type="ARBA" id="ARBA00022679"/>
    </source>
</evidence>
<feature type="binding site" evidence="3 4">
    <location>
        <position position="138"/>
    </location>
    <ligand>
        <name>Zn(2+)</name>
        <dbReference type="ChEBI" id="CHEBI:29105"/>
    </ligand>
</feature>
<evidence type="ECO:0000313" key="7">
    <source>
        <dbReference type="Proteomes" id="UP000601789"/>
    </source>
</evidence>
<dbReference type="HAMAP" id="MF_01121">
    <property type="entry name" value="Sirtuin_ClassIII"/>
    <property type="match status" value="1"/>
</dbReference>
<dbReference type="InterPro" id="IPR003000">
    <property type="entry name" value="Sirtuin"/>
</dbReference>
<gene>
    <name evidence="3" type="primary">cobB</name>
    <name evidence="6" type="ORF">IOD40_15080</name>
</gene>
<dbReference type="PANTHER" id="PTHR11085:SF4">
    <property type="entry name" value="NAD-DEPENDENT PROTEIN DEACYLASE"/>
    <property type="match status" value="1"/>
</dbReference>
<keyword evidence="2 3" id="KW-0520">NAD</keyword>
<keyword evidence="3" id="KW-0963">Cytoplasm</keyword>
<feature type="binding site" evidence="3">
    <location>
        <position position="58"/>
    </location>
    <ligand>
        <name>substrate</name>
    </ligand>
</feature>
<feature type="binding site" evidence="3">
    <location>
        <position position="55"/>
    </location>
    <ligand>
        <name>substrate</name>
    </ligand>
</feature>
<dbReference type="InterPro" id="IPR026590">
    <property type="entry name" value="Ssirtuin_cat_dom"/>
</dbReference>
<evidence type="ECO:0000256" key="2">
    <source>
        <dbReference type="ARBA" id="ARBA00023027"/>
    </source>
</evidence>
<evidence type="ECO:0000256" key="3">
    <source>
        <dbReference type="HAMAP-Rule" id="MF_01121"/>
    </source>
</evidence>
<dbReference type="Gene3D" id="3.40.50.1220">
    <property type="entry name" value="TPP-binding domain"/>
    <property type="match status" value="1"/>
</dbReference>
<dbReference type="InterPro" id="IPR050134">
    <property type="entry name" value="NAD-dep_sirtuin_deacylases"/>
</dbReference>
<dbReference type="InterPro" id="IPR026591">
    <property type="entry name" value="Sirtuin_cat_small_dom_sf"/>
</dbReference>
<feature type="domain" description="Deacetylase sirtuin-type" evidence="5">
    <location>
        <begin position="1"/>
        <end position="233"/>
    </location>
</feature>
<comment type="catalytic activity">
    <reaction evidence="3">
        <text>N(6)-acetyl-L-lysyl-[protein] + NAD(+) + H2O = 2''-O-acetyl-ADP-D-ribose + nicotinamide + L-lysyl-[protein]</text>
        <dbReference type="Rhea" id="RHEA:43636"/>
        <dbReference type="Rhea" id="RHEA-COMP:9752"/>
        <dbReference type="Rhea" id="RHEA-COMP:10731"/>
        <dbReference type="ChEBI" id="CHEBI:15377"/>
        <dbReference type="ChEBI" id="CHEBI:17154"/>
        <dbReference type="ChEBI" id="CHEBI:29969"/>
        <dbReference type="ChEBI" id="CHEBI:57540"/>
        <dbReference type="ChEBI" id="CHEBI:61930"/>
        <dbReference type="ChEBI" id="CHEBI:83767"/>
        <dbReference type="EC" id="2.3.1.286"/>
    </reaction>
</comment>
<evidence type="ECO:0000313" key="6">
    <source>
        <dbReference type="EMBL" id="MBI1621983.1"/>
    </source>
</evidence>
<accession>A0ABS0SHS4</accession>
<dbReference type="InterPro" id="IPR029035">
    <property type="entry name" value="DHS-like_NAD/FAD-binding_dom"/>
</dbReference>
<dbReference type="Pfam" id="PF02146">
    <property type="entry name" value="SIR2"/>
    <property type="match status" value="1"/>
</dbReference>
<comment type="caution">
    <text evidence="3">Lacks conserved residue(s) required for the propagation of feature annotation.</text>
</comment>
<name>A0ABS0SHS4_9HYPH</name>
<dbReference type="InterPro" id="IPR027546">
    <property type="entry name" value="Sirtuin_class_III"/>
</dbReference>
<comment type="domain">
    <text evidence="3">2 residues (Tyr-55 and Arg-58) present in a large hydrophobic pocket are probably involved in substrate specificity. They are important for desuccinylation activity, but dispensable for deacetylation activity.</text>
</comment>
<feature type="binding site" evidence="3 4">
    <location>
        <position position="135"/>
    </location>
    <ligand>
        <name>Zn(2+)</name>
        <dbReference type="ChEBI" id="CHEBI:29105"/>
    </ligand>
</feature>
<sequence length="236" mass="25888">MQPSSIVILTGAGISVESGIASFRDSDGIWARLDWRDYATPDAFAAHPARVYGFYNKRRRQLHDVGPNAAHYALARLERECAGSVTLITQNVDDLHESAGSQNLIHMHGELRSALCRSCHSRNPWLGDMSIDSRCPSCEAAGRLRPDIVWFGEMPYHMDRIYQALASADLFIAIGTSGAVYPAADFVEEARLNGAHTVMLNLEAPENSHAFDEIIHGNATEIVPAYVDKLIGSVPL</sequence>
<dbReference type="RefSeq" id="WP_198477522.1">
    <property type="nucleotide sequence ID" value="NZ_JADGMQ010000012.1"/>
</dbReference>
<keyword evidence="1" id="KW-0808">Transferase</keyword>
<dbReference type="EC" id="2.3.1.286" evidence="3"/>
<comment type="cofactor">
    <cofactor evidence="3">
        <name>Zn(2+)</name>
        <dbReference type="ChEBI" id="CHEBI:29105"/>
    </cofactor>
    <text evidence="3">Binds 1 zinc ion per subunit.</text>
</comment>
<dbReference type="PANTHER" id="PTHR11085">
    <property type="entry name" value="NAD-DEPENDENT PROTEIN DEACYLASE SIRTUIN-5, MITOCHONDRIAL-RELATED"/>
    <property type="match status" value="1"/>
</dbReference>
<comment type="catalytic activity">
    <reaction evidence="3">
        <text>N(6)-succinyl-L-lysyl-[protein] + NAD(+) + H2O = 2''-O-succinyl-ADP-D-ribose + nicotinamide + L-lysyl-[protein]</text>
        <dbReference type="Rhea" id="RHEA:47668"/>
        <dbReference type="Rhea" id="RHEA-COMP:9752"/>
        <dbReference type="Rhea" id="RHEA-COMP:11877"/>
        <dbReference type="ChEBI" id="CHEBI:15377"/>
        <dbReference type="ChEBI" id="CHEBI:17154"/>
        <dbReference type="ChEBI" id="CHEBI:29969"/>
        <dbReference type="ChEBI" id="CHEBI:57540"/>
        <dbReference type="ChEBI" id="CHEBI:87830"/>
        <dbReference type="ChEBI" id="CHEBI:87832"/>
    </reaction>
</comment>
<comment type="caution">
    <text evidence="6">The sequence shown here is derived from an EMBL/GenBank/DDBJ whole genome shotgun (WGS) entry which is preliminary data.</text>
</comment>
<dbReference type="PROSITE" id="PS50305">
    <property type="entry name" value="SIRTUIN"/>
    <property type="match status" value="1"/>
</dbReference>
<keyword evidence="7" id="KW-1185">Reference proteome</keyword>
<evidence type="ECO:0000256" key="4">
    <source>
        <dbReference type="PROSITE-ProRule" id="PRU00236"/>
    </source>
</evidence>
<feature type="binding site" evidence="3 4">
    <location>
        <position position="116"/>
    </location>
    <ligand>
        <name>Zn(2+)</name>
        <dbReference type="ChEBI" id="CHEBI:29105"/>
    </ligand>
</feature>
<evidence type="ECO:0000259" key="5">
    <source>
        <dbReference type="PROSITE" id="PS50305"/>
    </source>
</evidence>
<dbReference type="Gene3D" id="3.30.1600.10">
    <property type="entry name" value="SIR2/SIRT2 'Small Domain"/>
    <property type="match status" value="1"/>
</dbReference>
<feature type="active site" description="Proton acceptor" evidence="3 4">
    <location>
        <position position="108"/>
    </location>
</feature>
<protein>
    <recommendedName>
        <fullName evidence="3">NAD-dependent protein deacylase</fullName>
        <ecNumber evidence="3">2.3.1.286</ecNumber>
    </recommendedName>
    <alternativeName>
        <fullName evidence="3">Regulatory protein SIR2 homolog</fullName>
    </alternativeName>
</protein>
<comment type="function">
    <text evidence="3">NAD-dependent lysine deacetylase and desuccinylase that specifically removes acetyl and succinyl groups on target proteins. Modulates the activities of several proteins which are inactive in their acylated form.</text>
</comment>
<comment type="subcellular location">
    <subcellularLocation>
        <location evidence="3">Cytoplasm</location>
    </subcellularLocation>
</comment>
<dbReference type="CDD" id="cd01412">
    <property type="entry name" value="SIRT5_Af1_CobB"/>
    <property type="match status" value="1"/>
</dbReference>
<dbReference type="Proteomes" id="UP000601789">
    <property type="component" value="Unassembled WGS sequence"/>
</dbReference>
<dbReference type="SUPFAM" id="SSF52467">
    <property type="entry name" value="DHS-like NAD/FAD-binding domain"/>
    <property type="match status" value="1"/>
</dbReference>